<accession>A0AAV3XF17</accession>
<comment type="caution">
    <text evidence="1">The sequence shown here is derived from an EMBL/GenBank/DDBJ whole genome shotgun (WGS) entry which is preliminary data.</text>
</comment>
<sequence>MQMFLAAYSQVFHSCSCETANHILAGNNLNKSSCNTHLQTTYGISKRYGNGVISDAQGAVDASKKHRKLHIEKLKGKLEFIINKKRFSVRLEYCQPVHGSDGYSYAEISARASYLLEL</sequence>
<gene>
    <name evidence="1" type="ORF">MiSe_34690</name>
</gene>
<keyword evidence="2" id="KW-1185">Reference proteome</keyword>
<dbReference type="EMBL" id="BLAY01000050">
    <property type="protein sequence ID" value="GET38710.1"/>
    <property type="molecule type" value="Genomic_DNA"/>
</dbReference>
<organism evidence="1 2">
    <name type="scientific">Microseira wollei NIES-4236</name>
    <dbReference type="NCBI Taxonomy" id="2530354"/>
    <lineage>
        <taxon>Bacteria</taxon>
        <taxon>Bacillati</taxon>
        <taxon>Cyanobacteriota</taxon>
        <taxon>Cyanophyceae</taxon>
        <taxon>Oscillatoriophycideae</taxon>
        <taxon>Aerosakkonematales</taxon>
        <taxon>Aerosakkonemataceae</taxon>
        <taxon>Microseira</taxon>
    </lineage>
</organism>
<evidence type="ECO:0000313" key="1">
    <source>
        <dbReference type="EMBL" id="GET38710.1"/>
    </source>
</evidence>
<dbReference type="AlphaFoldDB" id="A0AAV3XF17"/>
<dbReference type="Proteomes" id="UP001050975">
    <property type="component" value="Unassembled WGS sequence"/>
</dbReference>
<name>A0AAV3XF17_9CYAN</name>
<protein>
    <submittedName>
        <fullName evidence="1">Uncharacterized protein</fullName>
    </submittedName>
</protein>
<dbReference type="RefSeq" id="WP_226582834.1">
    <property type="nucleotide sequence ID" value="NZ_BLAY01000050.1"/>
</dbReference>
<reference evidence="1" key="1">
    <citation type="submission" date="2019-10" db="EMBL/GenBank/DDBJ databases">
        <title>Draft genome sequece of Microseira wollei NIES-4236.</title>
        <authorList>
            <person name="Yamaguchi H."/>
            <person name="Suzuki S."/>
            <person name="Kawachi M."/>
        </authorList>
    </citation>
    <scope>NUCLEOTIDE SEQUENCE</scope>
    <source>
        <strain evidence="1">NIES-4236</strain>
    </source>
</reference>
<evidence type="ECO:0000313" key="2">
    <source>
        <dbReference type="Proteomes" id="UP001050975"/>
    </source>
</evidence>
<proteinExistence type="predicted"/>